<keyword evidence="2" id="KW-1185">Reference proteome</keyword>
<dbReference type="EMBL" id="CAXAMN010000947">
    <property type="protein sequence ID" value="CAK8991525.1"/>
    <property type="molecule type" value="Genomic_DNA"/>
</dbReference>
<name>A0ABP0HMS3_9DINO</name>
<dbReference type="Proteomes" id="UP001642484">
    <property type="component" value="Unassembled WGS sequence"/>
</dbReference>
<proteinExistence type="predicted"/>
<sequence length="186" mass="20607">MRQYASLEQLRQTGGTLLRPWQLPHRNDFGLRGTADCEVQRSLCQLILLNGMLTDANLPGVEKLCVTLVQSNWLTLPLHKISREDIGFEAALAPPESCFMANSSIAAFAAAYSIGKLESAAAVNLLRKINPETKESLTLLVRFELRHGDADLQAMLEHSVPPASLSKVSIFAAHLQRYQNKAWLLI</sequence>
<evidence type="ECO:0000313" key="2">
    <source>
        <dbReference type="Proteomes" id="UP001642484"/>
    </source>
</evidence>
<reference evidence="1 2" key="1">
    <citation type="submission" date="2024-02" db="EMBL/GenBank/DDBJ databases">
        <authorList>
            <person name="Chen Y."/>
            <person name="Shah S."/>
            <person name="Dougan E. K."/>
            <person name="Thang M."/>
            <person name="Chan C."/>
        </authorList>
    </citation>
    <scope>NUCLEOTIDE SEQUENCE [LARGE SCALE GENOMIC DNA]</scope>
</reference>
<gene>
    <name evidence="1" type="ORF">CCMP2556_LOCUS2495</name>
</gene>
<evidence type="ECO:0000313" key="1">
    <source>
        <dbReference type="EMBL" id="CAK8991525.1"/>
    </source>
</evidence>
<organism evidence="1 2">
    <name type="scientific">Durusdinium trenchii</name>
    <dbReference type="NCBI Taxonomy" id="1381693"/>
    <lineage>
        <taxon>Eukaryota</taxon>
        <taxon>Sar</taxon>
        <taxon>Alveolata</taxon>
        <taxon>Dinophyceae</taxon>
        <taxon>Suessiales</taxon>
        <taxon>Symbiodiniaceae</taxon>
        <taxon>Durusdinium</taxon>
    </lineage>
</organism>
<comment type="caution">
    <text evidence="1">The sequence shown here is derived from an EMBL/GenBank/DDBJ whole genome shotgun (WGS) entry which is preliminary data.</text>
</comment>
<accession>A0ABP0HMS3</accession>
<protein>
    <submittedName>
        <fullName evidence="1">Uncharacterized protein</fullName>
    </submittedName>
</protein>